<keyword evidence="3" id="KW-1185">Reference proteome</keyword>
<feature type="region of interest" description="Disordered" evidence="1">
    <location>
        <begin position="1"/>
        <end position="68"/>
    </location>
</feature>
<name>A0ABX6AWK9_9ACTN</name>
<feature type="compositionally biased region" description="Low complexity" evidence="1">
    <location>
        <begin position="33"/>
        <end position="52"/>
    </location>
</feature>
<organism evidence="2 3">
    <name type="scientific">Streptomyces prasinus</name>
    <dbReference type="NCBI Taxonomy" id="67345"/>
    <lineage>
        <taxon>Bacteria</taxon>
        <taxon>Bacillati</taxon>
        <taxon>Actinomycetota</taxon>
        <taxon>Actinomycetes</taxon>
        <taxon>Kitasatosporales</taxon>
        <taxon>Streptomycetaceae</taxon>
        <taxon>Streptomyces</taxon>
    </lineage>
</organism>
<dbReference type="Proteomes" id="UP000326041">
    <property type="component" value="Chromosome"/>
</dbReference>
<proteinExistence type="predicted"/>
<reference evidence="2 3" key="1">
    <citation type="submission" date="2017-09" db="EMBL/GenBank/DDBJ databases">
        <authorList>
            <person name="Lee N."/>
            <person name="Cho B.-K."/>
        </authorList>
    </citation>
    <scope>NUCLEOTIDE SEQUENCE [LARGE SCALE GENOMIC DNA]</scope>
    <source>
        <strain evidence="2 3">ATCC 13879</strain>
    </source>
</reference>
<evidence type="ECO:0000313" key="3">
    <source>
        <dbReference type="Proteomes" id="UP000326041"/>
    </source>
</evidence>
<gene>
    <name evidence="2" type="ORF">CP972_11170</name>
</gene>
<accession>A0ABX6AWK9</accession>
<sequence length="68" mass="7220">MHRGGRGDRRARGRGRPAHGEAHAGGLRRRGRTPGPAHGSARSRSSISGSGHVAPRGRRGQDSNPRRP</sequence>
<feature type="compositionally biased region" description="Basic and acidic residues" evidence="1">
    <location>
        <begin position="1"/>
        <end position="10"/>
    </location>
</feature>
<evidence type="ECO:0000256" key="1">
    <source>
        <dbReference type="SAM" id="MobiDB-lite"/>
    </source>
</evidence>
<feature type="compositionally biased region" description="Basic and acidic residues" evidence="1">
    <location>
        <begin position="59"/>
        <end position="68"/>
    </location>
</feature>
<protein>
    <submittedName>
        <fullName evidence="2">Uncharacterized protein</fullName>
    </submittedName>
</protein>
<evidence type="ECO:0000313" key="2">
    <source>
        <dbReference type="EMBL" id="QEV06166.1"/>
    </source>
</evidence>
<dbReference type="EMBL" id="CP023697">
    <property type="protein sequence ID" value="QEV06166.1"/>
    <property type="molecule type" value="Genomic_DNA"/>
</dbReference>